<keyword evidence="7" id="KW-0808">Transferase</keyword>
<dbReference type="Proteomes" id="UP000260925">
    <property type="component" value="Unassembled WGS sequence"/>
</dbReference>
<evidence type="ECO:0000313" key="9">
    <source>
        <dbReference type="Proteomes" id="UP000182498"/>
    </source>
</evidence>
<dbReference type="InterPro" id="IPR005337">
    <property type="entry name" value="RapZ-like"/>
</dbReference>
<keyword evidence="9" id="KW-1185">Reference proteome</keyword>
<sequence length="310" mass="34966">MDIHREASADPRQEASLVLITGMSGAGRKEAATVLEEMGWYVADNLPPELIMRMVELSFESDSPVERLAVVTDVRSRDFVGDLTEVLAGLHDSGRRPVVLYLDADDATLVRRYGQVRRTHPLQGGETLQAGIDRERDMLRGIRRRADVVIDTTGTSVHDLRHELEDYFTALTDRREHITVQSFGFKNGTPRDLDLLFDARFLPNPYWVPELKEHSGLEAPVADYVLGRPEADAYLDGLTTVLETALPGYRREGKRFITVGIACTGGQHRSPALTEALARRLRELPDLEVRTVHRDLVRYEDRQPQDGEKK</sequence>
<keyword evidence="2 4" id="KW-0067">ATP-binding</keyword>
<evidence type="ECO:0000256" key="1">
    <source>
        <dbReference type="ARBA" id="ARBA00022741"/>
    </source>
</evidence>
<dbReference type="PANTHER" id="PTHR30448">
    <property type="entry name" value="RNASE ADAPTER PROTEIN RAPZ"/>
    <property type="match status" value="1"/>
</dbReference>
<dbReference type="HAMAP" id="MF_00636">
    <property type="entry name" value="RapZ_like"/>
    <property type="match status" value="1"/>
</dbReference>
<accession>A0A0X2NP28</accession>
<name>A0A0X2NP28_9CORY</name>
<dbReference type="GO" id="GO:0005525">
    <property type="term" value="F:GTP binding"/>
    <property type="evidence" value="ECO:0007669"/>
    <property type="project" value="UniProtKB-UniRule"/>
</dbReference>
<evidence type="ECO:0000259" key="5">
    <source>
        <dbReference type="Pfam" id="PF03668"/>
    </source>
</evidence>
<dbReference type="PIRSF" id="PIRSF005052">
    <property type="entry name" value="P-loopkin"/>
    <property type="match status" value="1"/>
</dbReference>
<dbReference type="PANTHER" id="PTHR30448:SF0">
    <property type="entry name" value="RNASE ADAPTER PROTEIN RAPZ"/>
    <property type="match status" value="1"/>
</dbReference>
<dbReference type="EMBL" id="FAUH01000012">
    <property type="protein sequence ID" value="CUU66528.1"/>
    <property type="molecule type" value="Genomic_DNA"/>
</dbReference>
<dbReference type="RefSeq" id="WP_014010003.1">
    <property type="nucleotide sequence ID" value="NZ_DAMBGI010000002.1"/>
</dbReference>
<evidence type="ECO:0000256" key="3">
    <source>
        <dbReference type="ARBA" id="ARBA00023134"/>
    </source>
</evidence>
<dbReference type="InterPro" id="IPR053930">
    <property type="entry name" value="RapZ-like_N"/>
</dbReference>
<organism evidence="7 9">
    <name type="scientific">Corynebacterium variabile</name>
    <dbReference type="NCBI Taxonomy" id="1727"/>
    <lineage>
        <taxon>Bacteria</taxon>
        <taxon>Bacillati</taxon>
        <taxon>Actinomycetota</taxon>
        <taxon>Actinomycetes</taxon>
        <taxon>Mycobacteriales</taxon>
        <taxon>Corynebacteriaceae</taxon>
        <taxon>Corynebacterium</taxon>
    </lineage>
</organism>
<protein>
    <submittedName>
        <fullName evidence="7">Predicted P-loop-containing kinase</fullName>
    </submittedName>
    <submittedName>
        <fullName evidence="8">RNase adapter RapZ</fullName>
    </submittedName>
</protein>
<reference evidence="7" key="1">
    <citation type="submission" date="2015-11" db="EMBL/GenBank/DDBJ databases">
        <authorList>
            <person name="Zhang Y."/>
            <person name="Guo Z."/>
        </authorList>
    </citation>
    <scope>NUCLEOTIDE SEQUENCE [LARGE SCALE GENOMIC DNA]</scope>
    <source>
        <strain evidence="7">Mu292</strain>
    </source>
</reference>
<evidence type="ECO:0000259" key="6">
    <source>
        <dbReference type="Pfam" id="PF22740"/>
    </source>
</evidence>
<dbReference type="NCBIfam" id="NF003828">
    <property type="entry name" value="PRK05416.1"/>
    <property type="match status" value="1"/>
</dbReference>
<evidence type="ECO:0000313" key="8">
    <source>
        <dbReference type="EMBL" id="HAF73556.1"/>
    </source>
</evidence>
<feature type="binding site" evidence="4">
    <location>
        <begin position="73"/>
        <end position="76"/>
    </location>
    <ligand>
        <name>GTP</name>
        <dbReference type="ChEBI" id="CHEBI:37565"/>
    </ligand>
</feature>
<evidence type="ECO:0000256" key="2">
    <source>
        <dbReference type="ARBA" id="ARBA00022840"/>
    </source>
</evidence>
<feature type="binding site" evidence="4">
    <location>
        <begin position="22"/>
        <end position="29"/>
    </location>
    <ligand>
        <name>ATP</name>
        <dbReference type="ChEBI" id="CHEBI:30616"/>
    </ligand>
</feature>
<proteinExistence type="inferred from homology"/>
<reference evidence="8 10" key="3">
    <citation type="journal article" date="2018" name="Nat. Biotechnol.">
        <title>A standardized bacterial taxonomy based on genome phylogeny substantially revises the tree of life.</title>
        <authorList>
            <person name="Parks D.H."/>
            <person name="Chuvochina M."/>
            <person name="Waite D.W."/>
            <person name="Rinke C."/>
            <person name="Skarshewski A."/>
            <person name="Chaumeil P.A."/>
            <person name="Hugenholtz P."/>
        </authorList>
    </citation>
    <scope>NUCLEOTIDE SEQUENCE [LARGE SCALE GENOMIC DNA]</scope>
    <source>
        <strain evidence="8">UBA9851</strain>
    </source>
</reference>
<dbReference type="InterPro" id="IPR053931">
    <property type="entry name" value="RapZ_C"/>
</dbReference>
<keyword evidence="3 4" id="KW-0342">GTP-binding</keyword>
<keyword evidence="1 4" id="KW-0547">Nucleotide-binding</keyword>
<dbReference type="Pfam" id="PF03668">
    <property type="entry name" value="RapZ-like_N"/>
    <property type="match status" value="1"/>
</dbReference>
<dbReference type="OrthoDB" id="9784461at2"/>
<dbReference type="InterPro" id="IPR027417">
    <property type="entry name" value="P-loop_NTPase"/>
</dbReference>
<dbReference type="GO" id="GO:0005524">
    <property type="term" value="F:ATP binding"/>
    <property type="evidence" value="ECO:0007669"/>
    <property type="project" value="UniProtKB-UniRule"/>
</dbReference>
<feature type="domain" description="RapZ C-terminal" evidence="6">
    <location>
        <begin position="177"/>
        <end position="296"/>
    </location>
</feature>
<reference evidence="9" key="2">
    <citation type="submission" date="2015-11" db="EMBL/GenBank/DDBJ databases">
        <authorList>
            <person name="Dugat-Bony E."/>
        </authorList>
    </citation>
    <scope>NUCLEOTIDE SEQUENCE [LARGE SCALE GENOMIC DNA]</scope>
    <source>
        <strain evidence="9">Mu292</strain>
    </source>
</reference>
<dbReference type="GO" id="GO:0016301">
    <property type="term" value="F:kinase activity"/>
    <property type="evidence" value="ECO:0007669"/>
    <property type="project" value="UniProtKB-KW"/>
</dbReference>
<dbReference type="EMBL" id="DMDD01000319">
    <property type="protein sequence ID" value="HAF73556.1"/>
    <property type="molecule type" value="Genomic_DNA"/>
</dbReference>
<evidence type="ECO:0000313" key="7">
    <source>
        <dbReference type="EMBL" id="CUU66528.1"/>
    </source>
</evidence>
<dbReference type="AlphaFoldDB" id="A0A0X2NP28"/>
<keyword evidence="7" id="KW-0418">Kinase</keyword>
<dbReference type="Proteomes" id="UP000182498">
    <property type="component" value="Unassembled WGS sequence"/>
</dbReference>
<dbReference type="SUPFAM" id="SSF52540">
    <property type="entry name" value="P-loop containing nucleoside triphosphate hydrolases"/>
    <property type="match status" value="1"/>
</dbReference>
<evidence type="ECO:0000313" key="10">
    <source>
        <dbReference type="Proteomes" id="UP000260925"/>
    </source>
</evidence>
<evidence type="ECO:0000256" key="4">
    <source>
        <dbReference type="HAMAP-Rule" id="MF_00636"/>
    </source>
</evidence>
<gene>
    <name evidence="7" type="ORF">CVAR292_01873</name>
    <name evidence="8" type="ORF">DCL06_13135</name>
</gene>
<dbReference type="Pfam" id="PF22740">
    <property type="entry name" value="PapZ_C"/>
    <property type="match status" value="1"/>
</dbReference>
<feature type="domain" description="RapZ-like N-terminal" evidence="5">
    <location>
        <begin position="16"/>
        <end position="169"/>
    </location>
</feature>
<dbReference type="OMA" id="GFKHGVP"/>